<dbReference type="AlphaFoldDB" id="A0AB73LUT0"/>
<accession>A0AB73LUT0</accession>
<gene>
    <name evidence="1" type="ORF">BWD14_05875</name>
</gene>
<dbReference type="Proteomes" id="UP000189337">
    <property type="component" value="Unassembled WGS sequence"/>
</dbReference>
<evidence type="ECO:0000313" key="1">
    <source>
        <dbReference type="EMBL" id="ONF93597.1"/>
    </source>
</evidence>
<reference evidence="1 2" key="1">
    <citation type="submission" date="2017-01" db="EMBL/GenBank/DDBJ databases">
        <title>Comparative genomic analysis of Brazilian Leptospira santarosai.</title>
        <authorList>
            <person name="Moreno L.Z."/>
            <person name="Miraglia F."/>
            <person name="Kremer F.S."/>
            <person name="Eslabao M.R."/>
            <person name="Lilenbaum W."/>
            <person name="Dellagostin O.A."/>
            <person name="Moreno A.M."/>
        </authorList>
    </citation>
    <scope>NUCLEOTIDE SEQUENCE [LARGE SCALE GENOMIC DNA]</scope>
    <source>
        <strain evidence="1 2">M52/8-19</strain>
    </source>
</reference>
<evidence type="ECO:0000313" key="2">
    <source>
        <dbReference type="Proteomes" id="UP000189337"/>
    </source>
</evidence>
<comment type="caution">
    <text evidence="1">The sequence shown here is derived from an EMBL/GenBank/DDBJ whole genome shotgun (WGS) entry which is preliminary data.</text>
</comment>
<name>A0AB73LUT0_9LEPT</name>
<organism evidence="1 2">
    <name type="scientific">Leptospira santarosai</name>
    <dbReference type="NCBI Taxonomy" id="28183"/>
    <lineage>
        <taxon>Bacteria</taxon>
        <taxon>Pseudomonadati</taxon>
        <taxon>Spirochaetota</taxon>
        <taxon>Spirochaetia</taxon>
        <taxon>Leptospirales</taxon>
        <taxon>Leptospiraceae</taxon>
        <taxon>Leptospira</taxon>
    </lineage>
</organism>
<protein>
    <submittedName>
        <fullName evidence="1">Uncharacterized protein</fullName>
    </submittedName>
</protein>
<proteinExistence type="predicted"/>
<dbReference type="EMBL" id="MTSU01000004">
    <property type="protein sequence ID" value="ONF93597.1"/>
    <property type="molecule type" value="Genomic_DNA"/>
</dbReference>
<sequence length="84" mass="10005">MRNSKALKPEIISLDKSYATNAIETGLKKKNIRLESWIYSDIRMCFRIFVGFYDSLARNVNGIRGFECFERRSWDFKLKTNRFV</sequence>